<dbReference type="InterPro" id="IPR036514">
    <property type="entry name" value="SGNH_hydro_sf"/>
</dbReference>
<dbReference type="GO" id="GO:0016788">
    <property type="term" value="F:hydrolase activity, acting on ester bonds"/>
    <property type="evidence" value="ECO:0007669"/>
    <property type="project" value="InterPro"/>
</dbReference>
<dbReference type="EMBL" id="LYRP01000012">
    <property type="protein sequence ID" value="OAT76947.1"/>
    <property type="molecule type" value="Genomic_DNA"/>
</dbReference>
<dbReference type="SUPFAM" id="SSF52266">
    <property type="entry name" value="SGNH hydrolase"/>
    <property type="match status" value="1"/>
</dbReference>
<keyword evidence="2" id="KW-0378">Hydrolase</keyword>
<evidence type="ECO:0000313" key="5">
    <source>
        <dbReference type="Proteomes" id="UP000078225"/>
    </source>
</evidence>
<dbReference type="OrthoDB" id="191551at2"/>
<gene>
    <name evidence="4" type="ORF">A9B99_06435</name>
</gene>
<dbReference type="PANTHER" id="PTHR43695:SF1">
    <property type="entry name" value="RHAMNOGALACTURONAN ACETYLESTERASE"/>
    <property type="match status" value="1"/>
</dbReference>
<dbReference type="AlphaFoldDB" id="A0A1B7L3M3"/>
<dbReference type="PANTHER" id="PTHR43695">
    <property type="entry name" value="PUTATIVE (AFU_ORTHOLOGUE AFUA_2G17250)-RELATED"/>
    <property type="match status" value="1"/>
</dbReference>
<organism evidence="4 5">
    <name type="scientific">Mangrovibacter phragmitis</name>
    <dbReference type="NCBI Taxonomy" id="1691903"/>
    <lineage>
        <taxon>Bacteria</taxon>
        <taxon>Pseudomonadati</taxon>
        <taxon>Pseudomonadota</taxon>
        <taxon>Gammaproteobacteria</taxon>
        <taxon>Enterobacterales</taxon>
        <taxon>Enterobacteriaceae</taxon>
        <taxon>Mangrovibacter</taxon>
    </lineage>
</organism>
<dbReference type="Gene3D" id="3.40.50.1110">
    <property type="entry name" value="SGNH hydrolase"/>
    <property type="match status" value="1"/>
</dbReference>
<evidence type="ECO:0000313" key="4">
    <source>
        <dbReference type="EMBL" id="OAT76947.1"/>
    </source>
</evidence>
<evidence type="ECO:0000256" key="3">
    <source>
        <dbReference type="SAM" id="SignalP"/>
    </source>
</evidence>
<name>A0A1B7L3M3_9ENTR</name>
<dbReference type="InterPro" id="IPR037459">
    <property type="entry name" value="RhgT-like"/>
</dbReference>
<dbReference type="InterPro" id="IPR001087">
    <property type="entry name" value="GDSL"/>
</dbReference>
<protein>
    <submittedName>
        <fullName evidence="4">Uncharacterized protein</fullName>
    </submittedName>
</protein>
<evidence type="ECO:0000256" key="2">
    <source>
        <dbReference type="ARBA" id="ARBA00022801"/>
    </source>
</evidence>
<comment type="caution">
    <text evidence="4">The sequence shown here is derived from an EMBL/GenBank/DDBJ whole genome shotgun (WGS) entry which is preliminary data.</text>
</comment>
<reference evidence="5" key="1">
    <citation type="submission" date="2016-05" db="EMBL/GenBank/DDBJ databases">
        <authorList>
            <person name="Behera P."/>
            <person name="Vaishampayan P."/>
            <person name="Singh N."/>
            <person name="Raina V."/>
            <person name="Suar M."/>
            <person name="Pattnaik A."/>
            <person name="Rastogi G."/>
        </authorList>
    </citation>
    <scope>NUCLEOTIDE SEQUENCE [LARGE SCALE GENOMIC DNA]</scope>
    <source>
        <strain evidence="5">MP23</strain>
    </source>
</reference>
<comment type="similarity">
    <text evidence="1">Belongs to the 'GDSL' lipolytic enzyme family.</text>
</comment>
<sequence>MKARQFLLCAGLCGPALSATAAPVLEGMVIAEQPFRAVTVTVTDSYGLQRTAVTDNEGRYQLDAQGLSAPLRLSAINTHPWEGVTSQDCLHNDQPRARCMASLLPVLDASRTNIANITPFTDRMVSEIATATGYIGPQQWIMAKGIALDTAQLAAPLARFQAGMHDALVQVGLVPQHINPVTLPMQPGDGMSQILAVINHNRGYDNNSGEAAGTILTDISFRPLVGLQNAGPYEPFDYARAVKERVAILAAKTRVMIVSDSTAATYEVSRLPRMGWGQVFEQQFAPDSGVVVLNGARAGRSSRDFYNEGWYQQMARFMRAGDYVLIAHGHNDQNCNSGKPLRGAADVKNLCTYPNNNKGERQFPEGHPEMSYQTSLERYITLARAQGAHPVLLTPTARVKNARGKTAFVNGDAQPVVSSHHTPAKPGYLFSGDYIASVRKTAADNAVPLLDLEAATLALANQHPQDWQTYWLAVDPARYPWYQTQTSGTLANPDTTHFQQKGAETIAALVAGLIRENPQLKSLATQLQP</sequence>
<dbReference type="Pfam" id="PF00657">
    <property type="entry name" value="Lipase_GDSL"/>
    <property type="match status" value="1"/>
</dbReference>
<keyword evidence="5" id="KW-1185">Reference proteome</keyword>
<accession>A0A1B7L3M3</accession>
<keyword evidence="3" id="KW-0732">Signal</keyword>
<evidence type="ECO:0000256" key="1">
    <source>
        <dbReference type="ARBA" id="ARBA00008668"/>
    </source>
</evidence>
<proteinExistence type="inferred from homology"/>
<dbReference type="STRING" id="1691903.A9B99_06435"/>
<feature type="signal peptide" evidence="3">
    <location>
        <begin position="1"/>
        <end position="21"/>
    </location>
</feature>
<feature type="chain" id="PRO_5008596654" evidence="3">
    <location>
        <begin position="22"/>
        <end position="529"/>
    </location>
</feature>
<dbReference type="RefSeq" id="WP_064597434.1">
    <property type="nucleotide sequence ID" value="NZ_CP134782.1"/>
</dbReference>
<dbReference type="Proteomes" id="UP000078225">
    <property type="component" value="Unassembled WGS sequence"/>
</dbReference>